<evidence type="ECO:0000256" key="1">
    <source>
        <dbReference type="ARBA" id="ARBA00004571"/>
    </source>
</evidence>
<dbReference type="RefSeq" id="WP_106624208.1">
    <property type="nucleotide sequence ID" value="NZ_CP032819.1"/>
</dbReference>
<evidence type="ECO:0000256" key="6">
    <source>
        <dbReference type="ARBA" id="ARBA00023136"/>
    </source>
</evidence>
<accession>A0A3S9VZ11</accession>
<dbReference type="PANTHER" id="PTHR35093">
    <property type="entry name" value="OUTER MEMBRANE PROTEIN NMB0088-RELATED"/>
    <property type="match status" value="1"/>
</dbReference>
<keyword evidence="5 8" id="KW-0732">Signal</keyword>
<evidence type="ECO:0000256" key="3">
    <source>
        <dbReference type="ARBA" id="ARBA00022452"/>
    </source>
</evidence>
<dbReference type="GO" id="GO:0015483">
    <property type="term" value="F:long-chain fatty acid transporting porin activity"/>
    <property type="evidence" value="ECO:0007669"/>
    <property type="project" value="TreeGrafter"/>
</dbReference>
<evidence type="ECO:0000256" key="5">
    <source>
        <dbReference type="ARBA" id="ARBA00022729"/>
    </source>
</evidence>
<comment type="subcellular location">
    <subcellularLocation>
        <location evidence="1">Cell outer membrane</location>
        <topology evidence="1">Multi-pass membrane protein</topology>
    </subcellularLocation>
</comment>
<sequence>MKRLVIVVLASILSMTVFAEGYQVNLLSTKQTGMGHVGTGMKLGAESMHFNPAGLAFLRTNMDYSLGISAIMAKAKYSYDGYSAKTDNPVGTPLYAYAGFKIYENLAAGISLTTPYGNSLKWPKNWAGAGLIQDISLKSYVIQPTLSYKITDRLSIGVGLQLAWGNVNLSRALMSAGDLQRIGAEFESFLPLLASVPSNVISDADKQAMQEMVASMKNAEVPPAYARLEGNAHMRVGFNVGIMYDVCDQVTVGLSYRSKIKMRVKEGEASLNYANRRIEDLFTNMEDLLAKYGPMLNQLLGVTVPNISIPKYDEGSFRAELPLPSNTTLGVSYRPTDRWELALDLQYVGWNAYDSLNVHFNEAELGIAPIKAEKNYKNSMTYRIGASYKTTDRLVLRAGVYYDQSPIRKKLYNPETPGMNKLGLSAGLTFEPYKGLQFDVAFLYIQGFSQHGKYPYKNVVTGEDEMFEGKYKSTAFSPSIGISYRF</sequence>
<keyword evidence="7" id="KW-0998">Cell outer membrane</keyword>
<keyword evidence="10" id="KW-1185">Reference proteome</keyword>
<gene>
    <name evidence="9" type="ORF">D8S85_21035</name>
</gene>
<feature type="chain" id="PRO_5019118450" evidence="8">
    <location>
        <begin position="20"/>
        <end position="486"/>
    </location>
</feature>
<dbReference type="OrthoDB" id="9922at2"/>
<dbReference type="Proteomes" id="UP000270673">
    <property type="component" value="Chromosome"/>
</dbReference>
<keyword evidence="6" id="KW-0472">Membrane</keyword>
<proteinExistence type="inferred from homology"/>
<dbReference type="Pfam" id="PF03349">
    <property type="entry name" value="Toluene_X"/>
    <property type="match status" value="1"/>
</dbReference>
<keyword evidence="3" id="KW-1134">Transmembrane beta strand</keyword>
<evidence type="ECO:0000256" key="4">
    <source>
        <dbReference type="ARBA" id="ARBA00022692"/>
    </source>
</evidence>
<protein>
    <submittedName>
        <fullName evidence="9">Aromatic hydrocarbon degradation protein</fullName>
    </submittedName>
</protein>
<reference evidence="9 10" key="1">
    <citation type="submission" date="2018-10" db="EMBL/GenBank/DDBJ databases">
        <title>Butyricimonas faecalis sp. nov., isolated from human faeces and emended description of the genus Butyricimonas.</title>
        <authorList>
            <person name="Le Roy T."/>
            <person name="Van der Smissen P."/>
            <person name="Paquot A."/>
            <person name="Delzenne N."/>
            <person name="Muccioli G."/>
            <person name="Collet J.-F."/>
            <person name="Cani P.D."/>
        </authorList>
    </citation>
    <scope>NUCLEOTIDE SEQUENCE [LARGE SCALE GENOMIC DNA]</scope>
    <source>
        <strain evidence="9 10">H184</strain>
    </source>
</reference>
<name>A0A3S9VZ11_9BACT</name>
<evidence type="ECO:0000256" key="2">
    <source>
        <dbReference type="ARBA" id="ARBA00008163"/>
    </source>
</evidence>
<organism evidence="9 10">
    <name type="scientific">Butyricimonas faecalis</name>
    <dbReference type="NCBI Taxonomy" id="2093856"/>
    <lineage>
        <taxon>Bacteria</taxon>
        <taxon>Pseudomonadati</taxon>
        <taxon>Bacteroidota</taxon>
        <taxon>Bacteroidia</taxon>
        <taxon>Bacteroidales</taxon>
        <taxon>Odoribacteraceae</taxon>
        <taxon>Butyricimonas</taxon>
    </lineage>
</organism>
<dbReference type="AlphaFoldDB" id="A0A3S9VZ11"/>
<evidence type="ECO:0000313" key="9">
    <source>
        <dbReference type="EMBL" id="AZS31785.1"/>
    </source>
</evidence>
<feature type="signal peptide" evidence="8">
    <location>
        <begin position="1"/>
        <end position="19"/>
    </location>
</feature>
<comment type="similarity">
    <text evidence="2">Belongs to the OmpP1/FadL family.</text>
</comment>
<dbReference type="InterPro" id="IPR005017">
    <property type="entry name" value="OMPP1/FadL/TodX"/>
</dbReference>
<keyword evidence="4" id="KW-0812">Transmembrane</keyword>
<evidence type="ECO:0000256" key="8">
    <source>
        <dbReference type="SAM" id="SignalP"/>
    </source>
</evidence>
<dbReference type="EMBL" id="CP032819">
    <property type="protein sequence ID" value="AZS31785.1"/>
    <property type="molecule type" value="Genomic_DNA"/>
</dbReference>
<dbReference type="GO" id="GO:0009279">
    <property type="term" value="C:cell outer membrane"/>
    <property type="evidence" value="ECO:0007669"/>
    <property type="project" value="UniProtKB-SubCell"/>
</dbReference>
<dbReference type="SUPFAM" id="SSF56935">
    <property type="entry name" value="Porins"/>
    <property type="match status" value="1"/>
</dbReference>
<evidence type="ECO:0000256" key="7">
    <source>
        <dbReference type="ARBA" id="ARBA00023237"/>
    </source>
</evidence>
<evidence type="ECO:0000313" key="10">
    <source>
        <dbReference type="Proteomes" id="UP000270673"/>
    </source>
</evidence>
<dbReference type="PANTHER" id="PTHR35093:SF8">
    <property type="entry name" value="OUTER MEMBRANE PROTEIN NMB0088-RELATED"/>
    <property type="match status" value="1"/>
</dbReference>
<dbReference type="KEGG" id="buy:D8S85_21035"/>
<dbReference type="Gene3D" id="2.40.160.60">
    <property type="entry name" value="Outer membrane protein transport protein (OMPP1/FadL/TodX)"/>
    <property type="match status" value="1"/>
</dbReference>